<dbReference type="EMBL" id="CALNXI010000524">
    <property type="protein sequence ID" value="CAH3028620.1"/>
    <property type="molecule type" value="Genomic_DNA"/>
</dbReference>
<protein>
    <recommendedName>
        <fullName evidence="2">Sulfotransferase domain-containing protein</fullName>
    </recommendedName>
</protein>
<evidence type="ECO:0000313" key="3">
    <source>
        <dbReference type="EMBL" id="CAH3028620.1"/>
    </source>
</evidence>
<name>A0ABN8MGK3_9CNID</name>
<accession>A0ABN8MGK3</accession>
<evidence type="ECO:0000259" key="2">
    <source>
        <dbReference type="Pfam" id="PF00685"/>
    </source>
</evidence>
<dbReference type="PANTHER" id="PTHR10704">
    <property type="entry name" value="CARBOHYDRATE SULFOTRANSFERASE"/>
    <property type="match status" value="1"/>
</dbReference>
<keyword evidence="1" id="KW-0812">Transmembrane</keyword>
<reference evidence="3 4" key="1">
    <citation type="submission" date="2022-05" db="EMBL/GenBank/DDBJ databases">
        <authorList>
            <consortium name="Genoscope - CEA"/>
            <person name="William W."/>
        </authorList>
    </citation>
    <scope>NUCLEOTIDE SEQUENCE [LARGE SCALE GENOMIC DNA]</scope>
</reference>
<evidence type="ECO:0000256" key="1">
    <source>
        <dbReference type="SAM" id="Phobius"/>
    </source>
</evidence>
<keyword evidence="4" id="KW-1185">Reference proteome</keyword>
<organism evidence="3 4">
    <name type="scientific">Porites evermanni</name>
    <dbReference type="NCBI Taxonomy" id="104178"/>
    <lineage>
        <taxon>Eukaryota</taxon>
        <taxon>Metazoa</taxon>
        <taxon>Cnidaria</taxon>
        <taxon>Anthozoa</taxon>
        <taxon>Hexacorallia</taxon>
        <taxon>Scleractinia</taxon>
        <taxon>Fungiina</taxon>
        <taxon>Poritidae</taxon>
        <taxon>Porites</taxon>
    </lineage>
</organism>
<dbReference type="InterPro" id="IPR027417">
    <property type="entry name" value="P-loop_NTPase"/>
</dbReference>
<sequence length="390" mass="44912">MPPFRISLRLLAIAIVVAAVFYLTGFLYGNHRRNIIAYDYPKHFGSELQITSKNMHSSEEALILSPTPEEPNNLLDFSQRRRSLLIFGADRSGTTFISRMFSEDPQMFMIYEPLWVTKAWRKKQPSEDWTRSELEVIDGILSCNFTKFPLATRFLAHTSRKWSGASFKNPFLSENFCSVAESRKKSCPDLSLVPNFAAEMCASRYRHSVTKIAQGRVPKLELSSIVPQVFIENPDTDIKVIQILRDPRGSLASRIKLGWMPNHTSPSFVHQVRYPCTRIAENVKYGRNLPEEYRNKYMEVYYRDIAKYPIKTSLKIYKFAGFEMPEDLLKWIVVNTSPSAEALVREAGKPFSSVRNSSANTESWRSAPEEQNRIIERECLELMQLIGIEK</sequence>
<feature type="domain" description="Sulfotransferase" evidence="2">
    <location>
        <begin position="83"/>
        <end position="337"/>
    </location>
</feature>
<dbReference type="PANTHER" id="PTHR10704:SF44">
    <property type="entry name" value="LD35051P-RELATED"/>
    <property type="match status" value="1"/>
</dbReference>
<dbReference type="SUPFAM" id="SSF52540">
    <property type="entry name" value="P-loop containing nucleoside triphosphate hydrolases"/>
    <property type="match status" value="1"/>
</dbReference>
<dbReference type="Proteomes" id="UP001159427">
    <property type="component" value="Unassembled WGS sequence"/>
</dbReference>
<keyword evidence="1" id="KW-0472">Membrane</keyword>
<comment type="caution">
    <text evidence="3">The sequence shown here is derived from an EMBL/GenBank/DDBJ whole genome shotgun (WGS) entry which is preliminary data.</text>
</comment>
<proteinExistence type="predicted"/>
<dbReference type="Gene3D" id="3.40.50.300">
    <property type="entry name" value="P-loop containing nucleotide triphosphate hydrolases"/>
    <property type="match status" value="1"/>
</dbReference>
<dbReference type="InterPro" id="IPR000863">
    <property type="entry name" value="Sulfotransferase_dom"/>
</dbReference>
<dbReference type="InterPro" id="IPR051135">
    <property type="entry name" value="Gal/GlcNAc/GalNAc_ST"/>
</dbReference>
<evidence type="ECO:0000313" key="4">
    <source>
        <dbReference type="Proteomes" id="UP001159427"/>
    </source>
</evidence>
<dbReference type="Pfam" id="PF00685">
    <property type="entry name" value="Sulfotransfer_1"/>
    <property type="match status" value="1"/>
</dbReference>
<gene>
    <name evidence="3" type="ORF">PEVE_00034541</name>
</gene>
<keyword evidence="1" id="KW-1133">Transmembrane helix</keyword>
<feature type="transmembrane region" description="Helical" evidence="1">
    <location>
        <begin position="6"/>
        <end position="28"/>
    </location>
</feature>